<dbReference type="AlphaFoldDB" id="A0A418WN01"/>
<proteinExistence type="predicted"/>
<comment type="caution">
    <text evidence="3">The sequence shown here is derived from an EMBL/GenBank/DDBJ whole genome shotgun (WGS) entry which is preliminary data.</text>
</comment>
<evidence type="ECO:0000313" key="3">
    <source>
        <dbReference type="EMBL" id="RJF91378.1"/>
    </source>
</evidence>
<feature type="region of interest" description="Disordered" evidence="1">
    <location>
        <begin position="164"/>
        <end position="186"/>
    </location>
</feature>
<dbReference type="RefSeq" id="WP_119763448.1">
    <property type="nucleotide sequence ID" value="NZ_QYUM01000003.1"/>
</dbReference>
<accession>A0A418WN01</accession>
<evidence type="ECO:0000256" key="1">
    <source>
        <dbReference type="SAM" id="MobiDB-lite"/>
    </source>
</evidence>
<dbReference type="PROSITE" id="PS51257">
    <property type="entry name" value="PROKAR_LIPOPROTEIN"/>
    <property type="match status" value="1"/>
</dbReference>
<sequence>MKHWQKFASSLAAITLACGPAHAAATADCVTGDEVKAIALVLLPEALDATAKVCASVLPATALLRKTDAPIFERYRVEKAPAMELARAAFARIAGLGDSDEVNNAGLELMRAMLVPQLSAEIKPADCGAINRMIELFEPLPPENMAGAIATILQIVAKEDAAKAKKKRKKSSQGDDLNICPFDEAR</sequence>
<dbReference type="Proteomes" id="UP000286100">
    <property type="component" value="Unassembled WGS sequence"/>
</dbReference>
<name>A0A418WN01_9SPHN</name>
<reference evidence="3 4" key="1">
    <citation type="submission" date="2018-09" db="EMBL/GenBank/DDBJ databases">
        <authorList>
            <person name="Zhu H."/>
        </authorList>
    </citation>
    <scope>NUCLEOTIDE SEQUENCE [LARGE SCALE GENOMIC DNA]</scope>
    <source>
        <strain evidence="3 4">K2R01-6</strain>
    </source>
</reference>
<dbReference type="EMBL" id="QYUM01000003">
    <property type="protein sequence ID" value="RJF91378.1"/>
    <property type="molecule type" value="Genomic_DNA"/>
</dbReference>
<feature type="signal peptide" evidence="2">
    <location>
        <begin position="1"/>
        <end position="23"/>
    </location>
</feature>
<evidence type="ECO:0000313" key="4">
    <source>
        <dbReference type="Proteomes" id="UP000286100"/>
    </source>
</evidence>
<protein>
    <submittedName>
        <fullName evidence="3">Uncharacterized protein</fullName>
    </submittedName>
</protein>
<keyword evidence="4" id="KW-1185">Reference proteome</keyword>
<keyword evidence="2" id="KW-0732">Signal</keyword>
<organism evidence="3 4">
    <name type="scientific">Sphingomonas cavernae</name>
    <dbReference type="NCBI Taxonomy" id="2320861"/>
    <lineage>
        <taxon>Bacteria</taxon>
        <taxon>Pseudomonadati</taxon>
        <taxon>Pseudomonadota</taxon>
        <taxon>Alphaproteobacteria</taxon>
        <taxon>Sphingomonadales</taxon>
        <taxon>Sphingomonadaceae</taxon>
        <taxon>Sphingomonas</taxon>
    </lineage>
</organism>
<gene>
    <name evidence="3" type="ORF">D3876_14875</name>
</gene>
<feature type="chain" id="PRO_5019424285" evidence="2">
    <location>
        <begin position="24"/>
        <end position="186"/>
    </location>
</feature>
<dbReference type="OrthoDB" id="7594050at2"/>
<evidence type="ECO:0000256" key="2">
    <source>
        <dbReference type="SAM" id="SignalP"/>
    </source>
</evidence>